<protein>
    <submittedName>
        <fullName evidence="2">Gas vesicle protein GvpG</fullName>
    </submittedName>
</protein>
<dbReference type="Proteomes" id="UP000642094">
    <property type="component" value="Unassembled WGS sequence"/>
</dbReference>
<keyword evidence="3" id="KW-1185">Reference proteome</keyword>
<feature type="coiled-coil region" evidence="1">
    <location>
        <begin position="17"/>
        <end position="76"/>
    </location>
</feature>
<accession>A0ABR7ZZX5</accession>
<dbReference type="Pfam" id="PF05120">
    <property type="entry name" value="GvpG"/>
    <property type="match status" value="1"/>
</dbReference>
<evidence type="ECO:0000313" key="2">
    <source>
        <dbReference type="EMBL" id="MBD2189400.1"/>
    </source>
</evidence>
<evidence type="ECO:0000313" key="3">
    <source>
        <dbReference type="Proteomes" id="UP000642094"/>
    </source>
</evidence>
<dbReference type="InterPro" id="IPR007804">
    <property type="entry name" value="GvpG"/>
</dbReference>
<comment type="caution">
    <text evidence="2">The sequence shown here is derived from an EMBL/GenBank/DDBJ whole genome shotgun (WGS) entry which is preliminary data.</text>
</comment>
<gene>
    <name evidence="2" type="ORF">H6F41_14785</name>
</gene>
<keyword evidence="1" id="KW-0175">Coiled coil</keyword>
<evidence type="ECO:0000256" key="1">
    <source>
        <dbReference type="SAM" id="Coils"/>
    </source>
</evidence>
<dbReference type="RefSeq" id="WP_190404227.1">
    <property type="nucleotide sequence ID" value="NZ_JACJQB010000037.1"/>
</dbReference>
<proteinExistence type="predicted"/>
<dbReference type="EMBL" id="JACJQB010000037">
    <property type="protein sequence ID" value="MBD2189400.1"/>
    <property type="molecule type" value="Genomic_DNA"/>
</dbReference>
<name>A0ABR7ZZX5_9CYAN</name>
<organism evidence="2 3">
    <name type="scientific">Pseudanabaena mucicola FACHB-723</name>
    <dbReference type="NCBI Taxonomy" id="2692860"/>
    <lineage>
        <taxon>Bacteria</taxon>
        <taxon>Bacillati</taxon>
        <taxon>Cyanobacteriota</taxon>
        <taxon>Cyanophyceae</taxon>
        <taxon>Pseudanabaenales</taxon>
        <taxon>Pseudanabaenaceae</taxon>
        <taxon>Pseudanabaena</taxon>
    </lineage>
</organism>
<reference evidence="2 3" key="1">
    <citation type="journal article" date="2020" name="ISME J.">
        <title>Comparative genomics reveals insights into cyanobacterial evolution and habitat adaptation.</title>
        <authorList>
            <person name="Chen M.Y."/>
            <person name="Teng W.K."/>
            <person name="Zhao L."/>
            <person name="Hu C.X."/>
            <person name="Zhou Y.K."/>
            <person name="Han B.P."/>
            <person name="Song L.R."/>
            <person name="Shu W.S."/>
        </authorList>
    </citation>
    <scope>NUCLEOTIDE SEQUENCE [LARGE SCALE GENOMIC DNA]</scope>
    <source>
        <strain evidence="2 3">FACHB-723</strain>
    </source>
</reference>
<sequence length="78" mass="9093">MIWQLLTSPLDGLIWIAEQIEERAVTELEKTENLQKRLTTLQLKFDLGDISEEDFAAQEQEILEAMEAELDQQEQEES</sequence>